<accession>A0A118K6L4</accession>
<dbReference type="InterPro" id="IPR000270">
    <property type="entry name" value="PB1_dom"/>
</dbReference>
<dbReference type="Proteomes" id="UP000243975">
    <property type="component" value="Unassembled WGS sequence"/>
</dbReference>
<keyword evidence="1" id="KW-1133">Transmembrane helix</keyword>
<dbReference type="STRING" id="59895.A0A118K6L4"/>
<dbReference type="EMBL" id="LEKV01000994">
    <property type="protein sequence ID" value="KVI10832.1"/>
    <property type="molecule type" value="Genomic_DNA"/>
</dbReference>
<comment type="caution">
    <text evidence="3">The sequence shown here is derived from an EMBL/GenBank/DDBJ whole genome shotgun (WGS) entry which is preliminary data.</text>
</comment>
<evidence type="ECO:0000313" key="4">
    <source>
        <dbReference type="Proteomes" id="UP000243975"/>
    </source>
</evidence>
<name>A0A118K6L4_CYNCS</name>
<feature type="domain" description="PB1" evidence="2">
    <location>
        <begin position="27"/>
        <end position="72"/>
    </location>
</feature>
<feature type="transmembrane region" description="Helical" evidence="1">
    <location>
        <begin position="12"/>
        <end position="29"/>
    </location>
</feature>
<dbReference type="AlphaFoldDB" id="A0A118K6L4"/>
<keyword evidence="1" id="KW-0812">Transmembrane</keyword>
<evidence type="ECO:0000259" key="2">
    <source>
        <dbReference type="Pfam" id="PF00564"/>
    </source>
</evidence>
<organism evidence="3 4">
    <name type="scientific">Cynara cardunculus var. scolymus</name>
    <name type="common">Globe artichoke</name>
    <name type="synonym">Cynara scolymus</name>
    <dbReference type="NCBI Taxonomy" id="59895"/>
    <lineage>
        <taxon>Eukaryota</taxon>
        <taxon>Viridiplantae</taxon>
        <taxon>Streptophyta</taxon>
        <taxon>Embryophyta</taxon>
        <taxon>Tracheophyta</taxon>
        <taxon>Spermatophyta</taxon>
        <taxon>Magnoliopsida</taxon>
        <taxon>eudicotyledons</taxon>
        <taxon>Gunneridae</taxon>
        <taxon>Pentapetalae</taxon>
        <taxon>asterids</taxon>
        <taxon>campanulids</taxon>
        <taxon>Asterales</taxon>
        <taxon>Asteraceae</taxon>
        <taxon>Carduoideae</taxon>
        <taxon>Cardueae</taxon>
        <taxon>Carduinae</taxon>
        <taxon>Cynara</taxon>
    </lineage>
</organism>
<dbReference type="Pfam" id="PF00564">
    <property type="entry name" value="PB1"/>
    <property type="match status" value="1"/>
</dbReference>
<reference evidence="3 4" key="1">
    <citation type="journal article" date="2016" name="Sci. Rep.">
        <title>The genome sequence of the outbreeding globe artichoke constructed de novo incorporating a phase-aware low-pass sequencing strategy of F1 progeny.</title>
        <authorList>
            <person name="Scaglione D."/>
            <person name="Reyes-Chin-Wo S."/>
            <person name="Acquadro A."/>
            <person name="Froenicke L."/>
            <person name="Portis E."/>
            <person name="Beitel C."/>
            <person name="Tirone M."/>
            <person name="Mauro R."/>
            <person name="Lo Monaco A."/>
            <person name="Mauromicale G."/>
            <person name="Faccioli P."/>
            <person name="Cattivelli L."/>
            <person name="Rieseberg L."/>
            <person name="Michelmore R."/>
            <person name="Lanteri S."/>
        </authorList>
    </citation>
    <scope>NUCLEOTIDE SEQUENCE [LARGE SCALE GENOMIC DNA]</scope>
    <source>
        <strain evidence="3">2C</strain>
    </source>
</reference>
<sequence length="89" mass="9931">MARSGGVRWMAIRYVGGHTIVVCGFLVNFKCKVPTEDLNLVVTITSYEDLVAVVEEYNRVSPNLKIRVVLFPVGLLKTISSVFICYFAC</sequence>
<keyword evidence="4" id="KW-1185">Reference proteome</keyword>
<protein>
    <recommendedName>
        <fullName evidence="2">PB1 domain-containing protein</fullName>
    </recommendedName>
</protein>
<dbReference type="SUPFAM" id="SSF54277">
    <property type="entry name" value="CAD &amp; PB1 domains"/>
    <property type="match status" value="1"/>
</dbReference>
<feature type="transmembrane region" description="Helical" evidence="1">
    <location>
        <begin position="68"/>
        <end position="88"/>
    </location>
</feature>
<dbReference type="Gramene" id="KVI10832">
    <property type="protein sequence ID" value="KVI10832"/>
    <property type="gene ID" value="Ccrd_010775"/>
</dbReference>
<evidence type="ECO:0000256" key="1">
    <source>
        <dbReference type="SAM" id="Phobius"/>
    </source>
</evidence>
<gene>
    <name evidence="3" type="ORF">Ccrd_010775</name>
</gene>
<evidence type="ECO:0000313" key="3">
    <source>
        <dbReference type="EMBL" id="KVI10832.1"/>
    </source>
</evidence>
<keyword evidence="1" id="KW-0472">Membrane</keyword>
<proteinExistence type="predicted"/>